<dbReference type="PANTHER" id="PTHR30203:SF21">
    <property type="entry name" value="OUTER MEMBRANE COMPONENT OF MULTIDRUG EFFLUX PUMP-RELATED"/>
    <property type="match status" value="1"/>
</dbReference>
<dbReference type="SUPFAM" id="SSF56954">
    <property type="entry name" value="Outer membrane efflux proteins (OEP)"/>
    <property type="match status" value="1"/>
</dbReference>
<evidence type="ECO:0000313" key="4">
    <source>
        <dbReference type="Proteomes" id="UP000575068"/>
    </source>
</evidence>
<evidence type="ECO:0000256" key="1">
    <source>
        <dbReference type="ARBA" id="ARBA00007613"/>
    </source>
</evidence>
<reference evidence="3 4" key="1">
    <citation type="submission" date="2020-08" db="EMBL/GenBank/DDBJ databases">
        <title>Genomic Encyclopedia of Type Strains, Phase IV (KMG-IV): sequencing the most valuable type-strain genomes for metagenomic binning, comparative biology and taxonomic classification.</title>
        <authorList>
            <person name="Goeker M."/>
        </authorList>
    </citation>
    <scope>NUCLEOTIDE SEQUENCE [LARGE SCALE GENOMIC DNA]</scope>
    <source>
        <strain evidence="3 4">DSM 7465</strain>
    </source>
</reference>
<dbReference type="Gene3D" id="2.20.200.10">
    <property type="entry name" value="Outer membrane efflux proteins (OEP)"/>
    <property type="match status" value="1"/>
</dbReference>
<keyword evidence="2 3" id="KW-0449">Lipoprotein</keyword>
<comment type="similarity">
    <text evidence="1 2">Belongs to the outer membrane factor (OMF) (TC 1.B.17) family.</text>
</comment>
<sequence length="480" mass="50871">MRNFKVLGLIAPLLASACAVGPNYERPKTPVATAEPFVTKGAGFDPVAQLPDDWWRLYRDPALDALIERAFVANTDLRVAAANLARARAVLGEARSARLPSTDLNGGVTYGDGVQGAGQAGTPGNPGDAQWSQFGGLSLAWEVDLFGRVSRAITAARADTEAVEAARDAVRVTVAAETTRAYVNACAYAYAIEVARQSFKTSSDSLRLVTDQERAGSVGKLDVERAGAAAATARSAIPALEGQRQVALFELAALIGTTPGDIPEAAQSCSQAPEPATNIPVGDGAALLRRRPDLRQAERQLAADTARIGVAMADLYPQVSLGSSGNFFRDDIVRGGDSFSFSLGPLISWSFPNIAVARARVRQAQAQGDASLATFDGRVLNALKEVEQALTIVATEQDRLQSLREAQLRAGEAHRLADLRYRAGSIAYLDVLVAQADMLSARSAYADSVQRLASARVDLFKALGGGWQHNQETEQADATH</sequence>
<dbReference type="Gene3D" id="1.20.1600.10">
    <property type="entry name" value="Outer membrane efflux proteins (OEP)"/>
    <property type="match status" value="1"/>
</dbReference>
<accession>A0A840HXN5</accession>
<keyword evidence="4" id="KW-1185">Reference proteome</keyword>
<keyword evidence="2" id="KW-0472">Membrane</keyword>
<dbReference type="PANTHER" id="PTHR30203">
    <property type="entry name" value="OUTER MEMBRANE CATION EFFLUX PROTEIN"/>
    <property type="match status" value="1"/>
</dbReference>
<organism evidence="3 4">
    <name type="scientific">Rhizorhapis suberifaciens</name>
    <name type="common">corky root of lettuce</name>
    <dbReference type="NCBI Taxonomy" id="13656"/>
    <lineage>
        <taxon>Bacteria</taxon>
        <taxon>Pseudomonadati</taxon>
        <taxon>Pseudomonadota</taxon>
        <taxon>Alphaproteobacteria</taxon>
        <taxon>Sphingomonadales</taxon>
        <taxon>Sphingomonadaceae</taxon>
        <taxon>Rhizorhapis</taxon>
    </lineage>
</organism>
<dbReference type="RefSeq" id="WP_184477299.1">
    <property type="nucleotide sequence ID" value="NZ_JACHOV010000017.1"/>
</dbReference>
<dbReference type="AlphaFoldDB" id="A0A840HXN5"/>
<dbReference type="Pfam" id="PF02321">
    <property type="entry name" value="OEP"/>
    <property type="match status" value="2"/>
</dbReference>
<keyword evidence="2" id="KW-0564">Palmitate</keyword>
<dbReference type="InterPro" id="IPR003423">
    <property type="entry name" value="OMP_efflux"/>
</dbReference>
<proteinExistence type="inferred from homology"/>
<dbReference type="Proteomes" id="UP000575068">
    <property type="component" value="Unassembled WGS sequence"/>
</dbReference>
<evidence type="ECO:0000256" key="2">
    <source>
        <dbReference type="RuleBase" id="RU362097"/>
    </source>
</evidence>
<keyword evidence="2" id="KW-0812">Transmembrane</keyword>
<comment type="subcellular location">
    <subcellularLocation>
        <location evidence="2">Cell membrane</location>
        <topology evidence="2">Lipid-anchor</topology>
    </subcellularLocation>
</comment>
<protein>
    <submittedName>
        <fullName evidence="3">NodT family efflux transporter outer membrane factor (OMF) lipoprotein</fullName>
    </submittedName>
</protein>
<dbReference type="GO" id="GO:0015562">
    <property type="term" value="F:efflux transmembrane transporter activity"/>
    <property type="evidence" value="ECO:0007669"/>
    <property type="project" value="InterPro"/>
</dbReference>
<gene>
    <name evidence="3" type="ORF">HNQ99_003191</name>
</gene>
<evidence type="ECO:0000313" key="3">
    <source>
        <dbReference type="EMBL" id="MBB4642855.1"/>
    </source>
</evidence>
<dbReference type="EMBL" id="JACHOV010000017">
    <property type="protein sequence ID" value="MBB4642855.1"/>
    <property type="molecule type" value="Genomic_DNA"/>
</dbReference>
<name>A0A840HXN5_9SPHN</name>
<dbReference type="GO" id="GO:0005886">
    <property type="term" value="C:plasma membrane"/>
    <property type="evidence" value="ECO:0007669"/>
    <property type="project" value="UniProtKB-SubCell"/>
</dbReference>
<dbReference type="PROSITE" id="PS51257">
    <property type="entry name" value="PROKAR_LIPOPROTEIN"/>
    <property type="match status" value="1"/>
</dbReference>
<comment type="caution">
    <text evidence="3">The sequence shown here is derived from an EMBL/GenBank/DDBJ whole genome shotgun (WGS) entry which is preliminary data.</text>
</comment>
<dbReference type="NCBIfam" id="TIGR01845">
    <property type="entry name" value="outer_NodT"/>
    <property type="match status" value="1"/>
</dbReference>
<dbReference type="InterPro" id="IPR010131">
    <property type="entry name" value="MdtP/NodT-like"/>
</dbReference>
<keyword evidence="2" id="KW-1134">Transmembrane beta strand</keyword>